<dbReference type="InterPro" id="IPR018062">
    <property type="entry name" value="HTH_AraC-typ_CS"/>
</dbReference>
<keyword evidence="2 5" id="KW-0238">DNA-binding</keyword>
<accession>A0A7W5ZW18</accession>
<proteinExistence type="predicted"/>
<dbReference type="InterPro" id="IPR018060">
    <property type="entry name" value="HTH_AraC"/>
</dbReference>
<comment type="caution">
    <text evidence="5">The sequence shown here is derived from an EMBL/GenBank/DDBJ whole genome shotgun (WGS) entry which is preliminary data.</text>
</comment>
<evidence type="ECO:0000256" key="3">
    <source>
        <dbReference type="ARBA" id="ARBA00023163"/>
    </source>
</evidence>
<dbReference type="PRINTS" id="PR00032">
    <property type="entry name" value="HTHARAC"/>
</dbReference>
<sequence>MHSPTISAQFLRHVANCVELTGRNPAPLLAELGIAKADLDDPDGLIPLAAFLSFFESAALLVRNPHFGLHAGRLAGSDSLGPLSFLFLSAPTLGTAFGSFTRYLALMQQASHPSFSVGERWATFEYMVQDQRLIARRQDAEYSIGAMFSLARQFSGGTLELREVRFEHERVGDYARYREYFGCDVFFEQATNAISFDSTLLETRGKVLSPALHPIIEDHLRRLEPIGEMQGLGFADKVRTIISTAMLDQPPLATAVARQLDCSLATLNRRLTDDGTSWRVLLAEHRMDAATRLLRDSNRDISAIALALGFSESAAFVRSFTRHFGTPPGRYRRRIKNGAAIGEESSASSG</sequence>
<dbReference type="GO" id="GO:0000976">
    <property type="term" value="F:transcription cis-regulatory region binding"/>
    <property type="evidence" value="ECO:0007669"/>
    <property type="project" value="TreeGrafter"/>
</dbReference>
<protein>
    <submittedName>
        <fullName evidence="5">AraC-like DNA-binding protein</fullName>
    </submittedName>
</protein>
<dbReference type="InterPro" id="IPR009057">
    <property type="entry name" value="Homeodomain-like_sf"/>
</dbReference>
<dbReference type="PANTHER" id="PTHR47894:SF4">
    <property type="entry name" value="HTH-TYPE TRANSCRIPTIONAL REGULATOR GADX"/>
    <property type="match status" value="1"/>
</dbReference>
<dbReference type="RefSeq" id="WP_183611747.1">
    <property type="nucleotide sequence ID" value="NZ_JACICY010000001.1"/>
</dbReference>
<gene>
    <name evidence="5" type="ORF">GGQ88_000754</name>
</gene>
<dbReference type="Pfam" id="PF12625">
    <property type="entry name" value="Arabinose_bd"/>
    <property type="match status" value="1"/>
</dbReference>
<dbReference type="Proteomes" id="UP000562395">
    <property type="component" value="Unassembled WGS sequence"/>
</dbReference>
<keyword evidence="6" id="KW-1185">Reference proteome</keyword>
<reference evidence="5 6" key="1">
    <citation type="submission" date="2020-08" db="EMBL/GenBank/DDBJ databases">
        <title>Genomic Encyclopedia of Type Strains, Phase IV (KMG-IV): sequencing the most valuable type-strain genomes for metagenomic binning, comparative biology and taxonomic classification.</title>
        <authorList>
            <person name="Goeker M."/>
        </authorList>
    </citation>
    <scope>NUCLEOTIDE SEQUENCE [LARGE SCALE GENOMIC DNA]</scope>
    <source>
        <strain evidence="5 6">DSM 14552</strain>
    </source>
</reference>
<dbReference type="AlphaFoldDB" id="A0A7W5ZW18"/>
<dbReference type="GO" id="GO:0005829">
    <property type="term" value="C:cytosol"/>
    <property type="evidence" value="ECO:0007669"/>
    <property type="project" value="TreeGrafter"/>
</dbReference>
<evidence type="ECO:0000259" key="4">
    <source>
        <dbReference type="PROSITE" id="PS01124"/>
    </source>
</evidence>
<dbReference type="PROSITE" id="PS00041">
    <property type="entry name" value="HTH_ARAC_FAMILY_1"/>
    <property type="match status" value="1"/>
</dbReference>
<name>A0A7W5ZW18_9SPHN</name>
<dbReference type="EMBL" id="JACICY010000001">
    <property type="protein sequence ID" value="MBB3859514.1"/>
    <property type="molecule type" value="Genomic_DNA"/>
</dbReference>
<dbReference type="GO" id="GO:0003700">
    <property type="term" value="F:DNA-binding transcription factor activity"/>
    <property type="evidence" value="ECO:0007669"/>
    <property type="project" value="InterPro"/>
</dbReference>
<dbReference type="InterPro" id="IPR032687">
    <property type="entry name" value="AraC-type_N"/>
</dbReference>
<keyword evidence="1" id="KW-0805">Transcription regulation</keyword>
<evidence type="ECO:0000313" key="5">
    <source>
        <dbReference type="EMBL" id="MBB3859514.1"/>
    </source>
</evidence>
<dbReference type="Gene3D" id="1.10.10.60">
    <property type="entry name" value="Homeodomain-like"/>
    <property type="match status" value="1"/>
</dbReference>
<feature type="domain" description="HTH araC/xylS-type" evidence="4">
    <location>
        <begin position="236"/>
        <end position="334"/>
    </location>
</feature>
<dbReference type="SMART" id="SM00342">
    <property type="entry name" value="HTH_ARAC"/>
    <property type="match status" value="1"/>
</dbReference>
<dbReference type="PROSITE" id="PS01124">
    <property type="entry name" value="HTH_ARAC_FAMILY_2"/>
    <property type="match status" value="1"/>
</dbReference>
<dbReference type="SUPFAM" id="SSF46689">
    <property type="entry name" value="Homeodomain-like"/>
    <property type="match status" value="1"/>
</dbReference>
<evidence type="ECO:0000256" key="1">
    <source>
        <dbReference type="ARBA" id="ARBA00023015"/>
    </source>
</evidence>
<dbReference type="InterPro" id="IPR020449">
    <property type="entry name" value="Tscrpt_reg_AraC-type_HTH"/>
</dbReference>
<organism evidence="5 6">
    <name type="scientific">Novosphingobium hassiacum</name>
    <dbReference type="NCBI Taxonomy" id="173676"/>
    <lineage>
        <taxon>Bacteria</taxon>
        <taxon>Pseudomonadati</taxon>
        <taxon>Pseudomonadota</taxon>
        <taxon>Alphaproteobacteria</taxon>
        <taxon>Sphingomonadales</taxon>
        <taxon>Sphingomonadaceae</taxon>
        <taxon>Novosphingobium</taxon>
    </lineage>
</organism>
<evidence type="ECO:0000313" key="6">
    <source>
        <dbReference type="Proteomes" id="UP000562395"/>
    </source>
</evidence>
<dbReference type="PANTHER" id="PTHR47894">
    <property type="entry name" value="HTH-TYPE TRANSCRIPTIONAL REGULATOR GADX"/>
    <property type="match status" value="1"/>
</dbReference>
<evidence type="ECO:0000256" key="2">
    <source>
        <dbReference type="ARBA" id="ARBA00023125"/>
    </source>
</evidence>
<dbReference type="Pfam" id="PF12833">
    <property type="entry name" value="HTH_18"/>
    <property type="match status" value="1"/>
</dbReference>
<keyword evidence="3" id="KW-0804">Transcription</keyword>